<protein>
    <recommendedName>
        <fullName evidence="2">Oxidoreductase N-terminal domain-containing protein</fullName>
    </recommendedName>
</protein>
<gene>
    <name evidence="3" type="ORF">GCM10022224_042130</name>
</gene>
<comment type="caution">
    <text evidence="3">The sequence shown here is derived from an EMBL/GenBank/DDBJ whole genome shotgun (WGS) entry which is preliminary data.</text>
</comment>
<dbReference type="Proteomes" id="UP001500902">
    <property type="component" value="Unassembled WGS sequence"/>
</dbReference>
<proteinExistence type="predicted"/>
<dbReference type="InterPro" id="IPR041694">
    <property type="entry name" value="ADH_N_2"/>
</dbReference>
<dbReference type="EMBL" id="BAAAZP010000081">
    <property type="protein sequence ID" value="GAA3673466.1"/>
    <property type="molecule type" value="Genomic_DNA"/>
</dbReference>
<dbReference type="Gene3D" id="3.90.180.10">
    <property type="entry name" value="Medium-chain alcohol dehydrogenases, catalytic domain"/>
    <property type="match status" value="1"/>
</dbReference>
<accession>A0ABP7BYA7</accession>
<evidence type="ECO:0000256" key="1">
    <source>
        <dbReference type="SAM" id="MobiDB-lite"/>
    </source>
</evidence>
<feature type="region of interest" description="Disordered" evidence="1">
    <location>
        <begin position="147"/>
        <end position="171"/>
    </location>
</feature>
<sequence>MCEEQFEIVETEVAAPGEGQFPVRDDWMMLSVVMSALMEAEPHPDLPMSAYALGEPPWMPTVGTDVASNSPQLLVGDLVHHNSGFREYVVGEADSWEFTRLDPDLLPGPQYHLNQGVTAWRGMVDVAKIGEGDTVFVSAARRAVRSRAAGGGAQRPLRSAATCPARTPPST</sequence>
<evidence type="ECO:0000259" key="2">
    <source>
        <dbReference type="Pfam" id="PF16884"/>
    </source>
</evidence>
<evidence type="ECO:0000313" key="4">
    <source>
        <dbReference type="Proteomes" id="UP001500902"/>
    </source>
</evidence>
<keyword evidence="4" id="KW-1185">Reference proteome</keyword>
<dbReference type="Gene3D" id="3.40.50.720">
    <property type="entry name" value="NAD(P)-binding Rossmann-like Domain"/>
    <property type="match status" value="1"/>
</dbReference>
<feature type="domain" description="Oxidoreductase N-terminal" evidence="2">
    <location>
        <begin position="3"/>
        <end position="95"/>
    </location>
</feature>
<dbReference type="InterPro" id="IPR011032">
    <property type="entry name" value="GroES-like_sf"/>
</dbReference>
<organism evidence="3 4">
    <name type="scientific">Nonomuraea antimicrobica</name>
    <dbReference type="NCBI Taxonomy" id="561173"/>
    <lineage>
        <taxon>Bacteria</taxon>
        <taxon>Bacillati</taxon>
        <taxon>Actinomycetota</taxon>
        <taxon>Actinomycetes</taxon>
        <taxon>Streptosporangiales</taxon>
        <taxon>Streptosporangiaceae</taxon>
        <taxon>Nonomuraea</taxon>
    </lineage>
</organism>
<dbReference type="SUPFAM" id="SSF50129">
    <property type="entry name" value="GroES-like"/>
    <property type="match status" value="1"/>
</dbReference>
<dbReference type="Pfam" id="PF16884">
    <property type="entry name" value="ADH_N_2"/>
    <property type="match status" value="1"/>
</dbReference>
<evidence type="ECO:0000313" key="3">
    <source>
        <dbReference type="EMBL" id="GAA3673466.1"/>
    </source>
</evidence>
<reference evidence="4" key="1">
    <citation type="journal article" date="2019" name="Int. J. Syst. Evol. Microbiol.">
        <title>The Global Catalogue of Microorganisms (GCM) 10K type strain sequencing project: providing services to taxonomists for standard genome sequencing and annotation.</title>
        <authorList>
            <consortium name="The Broad Institute Genomics Platform"/>
            <consortium name="The Broad Institute Genome Sequencing Center for Infectious Disease"/>
            <person name="Wu L."/>
            <person name="Ma J."/>
        </authorList>
    </citation>
    <scope>NUCLEOTIDE SEQUENCE [LARGE SCALE GENOMIC DNA]</scope>
    <source>
        <strain evidence="4">JCM 16904</strain>
    </source>
</reference>
<name>A0ABP7BYA7_9ACTN</name>